<sequence>MIVQISRLPTYMVTYFQKHSGSPEVNVRWNNYCDEEGKDCCKISVDSIDGNVNYYYDEVWGNFKNIEEVLEELK</sequence>
<accession>A0A2V4W090</accession>
<name>A0A2V4W090_PAEBA</name>
<dbReference type="EMBL" id="QJSW01000002">
    <property type="protein sequence ID" value="PYE51535.1"/>
    <property type="molecule type" value="Genomic_DNA"/>
</dbReference>
<protein>
    <submittedName>
        <fullName evidence="1">Uncharacterized protein</fullName>
    </submittedName>
</protein>
<comment type="caution">
    <text evidence="1">The sequence shown here is derived from an EMBL/GenBank/DDBJ whole genome shotgun (WGS) entry which is preliminary data.</text>
</comment>
<dbReference type="AlphaFoldDB" id="A0A2V4W090"/>
<gene>
    <name evidence="1" type="ORF">DFQ00_102329</name>
</gene>
<reference evidence="1 2" key="1">
    <citation type="submission" date="2018-06" db="EMBL/GenBank/DDBJ databases">
        <title>Genomic Encyclopedia of Type Strains, Phase III (KMG-III): the genomes of soil and plant-associated and newly described type strains.</title>
        <authorList>
            <person name="Whitman W."/>
        </authorList>
    </citation>
    <scope>NUCLEOTIDE SEQUENCE [LARGE SCALE GENOMIC DNA]</scope>
    <source>
        <strain evidence="1 2">CECT 7022</strain>
    </source>
</reference>
<evidence type="ECO:0000313" key="2">
    <source>
        <dbReference type="Proteomes" id="UP000247790"/>
    </source>
</evidence>
<proteinExistence type="predicted"/>
<organism evidence="1 2">
    <name type="scientific">Paenibacillus barcinonensis</name>
    <dbReference type="NCBI Taxonomy" id="198119"/>
    <lineage>
        <taxon>Bacteria</taxon>
        <taxon>Bacillati</taxon>
        <taxon>Bacillota</taxon>
        <taxon>Bacilli</taxon>
        <taxon>Bacillales</taxon>
        <taxon>Paenibacillaceae</taxon>
        <taxon>Paenibacillus</taxon>
    </lineage>
</organism>
<dbReference type="Proteomes" id="UP000247790">
    <property type="component" value="Unassembled WGS sequence"/>
</dbReference>
<evidence type="ECO:0000313" key="1">
    <source>
        <dbReference type="EMBL" id="PYE51535.1"/>
    </source>
</evidence>